<dbReference type="Pfam" id="PF04149">
    <property type="entry name" value="DUF397"/>
    <property type="match status" value="1"/>
</dbReference>
<reference evidence="2 3" key="1">
    <citation type="submission" date="2017-08" db="EMBL/GenBank/DDBJ databases">
        <title>The complete genome sequence of moderately halophilic actinomycete Actinopolyspora erythraea YIM 90600, the producer of novel erythromycin, novel actinopolysporins A-C and tubercidin.</title>
        <authorList>
            <person name="Yin M."/>
            <person name="Tang S."/>
        </authorList>
    </citation>
    <scope>NUCLEOTIDE SEQUENCE [LARGE SCALE GENOMIC DNA]</scope>
    <source>
        <strain evidence="2 3">YIM 90600</strain>
    </source>
</reference>
<organism evidence="2 3">
    <name type="scientific">Actinopolyspora erythraea</name>
    <dbReference type="NCBI Taxonomy" id="414996"/>
    <lineage>
        <taxon>Bacteria</taxon>
        <taxon>Bacillati</taxon>
        <taxon>Actinomycetota</taxon>
        <taxon>Actinomycetes</taxon>
        <taxon>Actinopolysporales</taxon>
        <taxon>Actinopolysporaceae</taxon>
        <taxon>Actinopolyspora</taxon>
    </lineage>
</organism>
<dbReference type="Proteomes" id="UP000215043">
    <property type="component" value="Chromosome"/>
</dbReference>
<feature type="domain" description="DUF397" evidence="1">
    <location>
        <begin position="10"/>
        <end position="60"/>
    </location>
</feature>
<name>A0A223RZC1_9ACTN</name>
<dbReference type="AlphaFoldDB" id="A0A223RZC1"/>
<dbReference type="RefSeq" id="WP_094904726.1">
    <property type="nucleotide sequence ID" value="NZ_CP022752.1"/>
</dbReference>
<evidence type="ECO:0000259" key="1">
    <source>
        <dbReference type="Pfam" id="PF04149"/>
    </source>
</evidence>
<sequence>MRGLELAGVEWRRSSYSNHHGACVEVANLGSDVVVRDSKDAAGSVLVVDRRRWSEFLVGLSV</sequence>
<dbReference type="KEGG" id="aey:CDG81_14590"/>
<dbReference type="InterPro" id="IPR007278">
    <property type="entry name" value="DUF397"/>
</dbReference>
<proteinExistence type="predicted"/>
<gene>
    <name evidence="2" type="ORF">CDG81_14590</name>
</gene>
<dbReference type="OrthoDB" id="4299240at2"/>
<evidence type="ECO:0000313" key="3">
    <source>
        <dbReference type="Proteomes" id="UP000215043"/>
    </source>
</evidence>
<protein>
    <recommendedName>
        <fullName evidence="1">DUF397 domain-containing protein</fullName>
    </recommendedName>
</protein>
<dbReference type="EMBL" id="CP022752">
    <property type="protein sequence ID" value="ASU81129.1"/>
    <property type="molecule type" value="Genomic_DNA"/>
</dbReference>
<accession>A0A223RZC1</accession>
<evidence type="ECO:0000313" key="2">
    <source>
        <dbReference type="EMBL" id="ASU81129.1"/>
    </source>
</evidence>